<dbReference type="Pfam" id="PF00620">
    <property type="entry name" value="RhoGAP"/>
    <property type="match status" value="1"/>
</dbReference>
<keyword evidence="1" id="KW-0343">GTPase activation</keyword>
<dbReference type="RefSeq" id="XP_031427851.1">
    <property type="nucleotide sequence ID" value="XM_031571991.2"/>
</dbReference>
<evidence type="ECO:0000313" key="11">
    <source>
        <dbReference type="RefSeq" id="XP_031427851.1"/>
    </source>
</evidence>
<dbReference type="CDD" id="cd04402">
    <property type="entry name" value="RhoGAP_ARHGAP20"/>
    <property type="match status" value="1"/>
</dbReference>
<dbReference type="InterPro" id="IPR047887">
    <property type="entry name" value="ARHGAP20_PH"/>
</dbReference>
<dbReference type="GO" id="GO:0005096">
    <property type="term" value="F:GTPase activator activity"/>
    <property type="evidence" value="ECO:0007669"/>
    <property type="project" value="UniProtKB-KW"/>
</dbReference>
<feature type="region of interest" description="Disordered" evidence="6">
    <location>
        <begin position="1094"/>
        <end position="1115"/>
    </location>
</feature>
<keyword evidence="2" id="KW-0597">Phosphoprotein</keyword>
<accession>A0A6P8FWJ7</accession>
<organism evidence="10 11">
    <name type="scientific">Clupea harengus</name>
    <name type="common">Atlantic herring</name>
    <dbReference type="NCBI Taxonomy" id="7950"/>
    <lineage>
        <taxon>Eukaryota</taxon>
        <taxon>Metazoa</taxon>
        <taxon>Chordata</taxon>
        <taxon>Craniata</taxon>
        <taxon>Vertebrata</taxon>
        <taxon>Euteleostomi</taxon>
        <taxon>Actinopterygii</taxon>
        <taxon>Neopterygii</taxon>
        <taxon>Teleostei</taxon>
        <taxon>Clupei</taxon>
        <taxon>Clupeiformes</taxon>
        <taxon>Clupeoidei</taxon>
        <taxon>Clupeidae</taxon>
        <taxon>Clupea</taxon>
    </lineage>
</organism>
<evidence type="ECO:0000256" key="6">
    <source>
        <dbReference type="SAM" id="MobiDB-lite"/>
    </source>
</evidence>
<dbReference type="OrthoDB" id="9994905at2759"/>
<feature type="compositionally biased region" description="Acidic residues" evidence="6">
    <location>
        <begin position="775"/>
        <end position="794"/>
    </location>
</feature>
<feature type="region of interest" description="Disordered" evidence="6">
    <location>
        <begin position="1015"/>
        <end position="1040"/>
    </location>
</feature>
<reference evidence="11" key="1">
    <citation type="submission" date="2025-08" db="UniProtKB">
        <authorList>
            <consortium name="RefSeq"/>
        </authorList>
    </citation>
    <scope>IDENTIFICATION</scope>
</reference>
<gene>
    <name evidence="11" type="primary">arhgap20b</name>
</gene>
<dbReference type="FunFam" id="2.30.29.30:FF:000217">
    <property type="entry name" value="Rho GTPase activating protein 20"/>
    <property type="match status" value="1"/>
</dbReference>
<dbReference type="GO" id="GO:0007165">
    <property type="term" value="P:signal transduction"/>
    <property type="evidence" value="ECO:0007669"/>
    <property type="project" value="InterPro"/>
</dbReference>
<dbReference type="PROSITE" id="PS50238">
    <property type="entry name" value="RHOGAP"/>
    <property type="match status" value="1"/>
</dbReference>
<comment type="function">
    <text evidence="3">GTPase activator for the Rho-type GTPases by converting them to an inactive GDP-bound state.</text>
</comment>
<dbReference type="AlphaFoldDB" id="A0A6P8FWJ7"/>
<evidence type="ECO:0000256" key="2">
    <source>
        <dbReference type="ARBA" id="ARBA00022553"/>
    </source>
</evidence>
<proteinExistence type="predicted"/>
<dbReference type="Pfam" id="PF00788">
    <property type="entry name" value="RA"/>
    <property type="match status" value="1"/>
</dbReference>
<name>A0A6P8FWJ7_CLUHA</name>
<feature type="region of interest" description="Disordered" evidence="6">
    <location>
        <begin position="839"/>
        <end position="858"/>
    </location>
</feature>
<feature type="region of interest" description="Disordered" evidence="6">
    <location>
        <begin position="1"/>
        <end position="35"/>
    </location>
</feature>
<dbReference type="InterPro" id="IPR001849">
    <property type="entry name" value="PH_domain"/>
</dbReference>
<dbReference type="InterPro" id="IPR000198">
    <property type="entry name" value="RhoGAP_dom"/>
</dbReference>
<evidence type="ECO:0000259" key="7">
    <source>
        <dbReference type="PROSITE" id="PS50003"/>
    </source>
</evidence>
<feature type="domain" description="Ras-associating" evidence="8">
    <location>
        <begin position="185"/>
        <end position="271"/>
    </location>
</feature>
<dbReference type="SMART" id="SM00233">
    <property type="entry name" value="PH"/>
    <property type="match status" value="1"/>
</dbReference>
<dbReference type="InterPro" id="IPR011993">
    <property type="entry name" value="PH-like_dom_sf"/>
</dbReference>
<feature type="compositionally biased region" description="Polar residues" evidence="6">
    <location>
        <begin position="1025"/>
        <end position="1034"/>
    </location>
</feature>
<dbReference type="SUPFAM" id="SSF48350">
    <property type="entry name" value="GTPase activation domain, GAP"/>
    <property type="match status" value="1"/>
</dbReference>
<evidence type="ECO:0000256" key="1">
    <source>
        <dbReference type="ARBA" id="ARBA00022468"/>
    </source>
</evidence>
<dbReference type="GO" id="GO:0035023">
    <property type="term" value="P:regulation of Rho protein signal transduction"/>
    <property type="evidence" value="ECO:0007669"/>
    <property type="project" value="InterPro"/>
</dbReference>
<dbReference type="InterPro" id="IPR008936">
    <property type="entry name" value="Rho_GTPase_activation_prot"/>
</dbReference>
<dbReference type="PANTHER" id="PTHR23179">
    <property type="entry name" value="T-CELL ACTIVATION RHO GTPASE ACTIVATING PROTEIN-RELATED"/>
    <property type="match status" value="1"/>
</dbReference>
<dbReference type="CDD" id="cd13319">
    <property type="entry name" value="PH_RARhoGAP"/>
    <property type="match status" value="1"/>
</dbReference>
<feature type="compositionally biased region" description="Polar residues" evidence="6">
    <location>
        <begin position="1"/>
        <end position="18"/>
    </location>
</feature>
<dbReference type="Pfam" id="PF22286">
    <property type="entry name" value="RHG20_PH"/>
    <property type="match status" value="1"/>
</dbReference>
<evidence type="ECO:0000256" key="4">
    <source>
        <dbReference type="ARBA" id="ARBA00070254"/>
    </source>
</evidence>
<feature type="compositionally biased region" description="Basic residues" evidence="6">
    <location>
        <begin position="22"/>
        <end position="35"/>
    </location>
</feature>
<dbReference type="PANTHER" id="PTHR23179:SF36">
    <property type="entry name" value="RHO-GAP DOMAIN-CONTAINING PROTEIN"/>
    <property type="match status" value="1"/>
</dbReference>
<dbReference type="Gene3D" id="1.10.555.10">
    <property type="entry name" value="Rho GTPase activation protein"/>
    <property type="match status" value="1"/>
</dbReference>
<dbReference type="FunFam" id="1.10.555.10:FF:000025">
    <property type="entry name" value="Rho GTPase-activating protein 20"/>
    <property type="match status" value="1"/>
</dbReference>
<dbReference type="PROSITE" id="PS50003">
    <property type="entry name" value="PH_DOMAIN"/>
    <property type="match status" value="1"/>
</dbReference>
<dbReference type="SUPFAM" id="SSF50729">
    <property type="entry name" value="PH domain-like"/>
    <property type="match status" value="1"/>
</dbReference>
<feature type="region of interest" description="Disordered" evidence="6">
    <location>
        <begin position="756"/>
        <end position="831"/>
    </location>
</feature>
<dbReference type="PROSITE" id="PS50200">
    <property type="entry name" value="RA"/>
    <property type="match status" value="1"/>
</dbReference>
<protein>
    <recommendedName>
        <fullName evidence="4">Rho GTPase-activating protein 20</fullName>
    </recommendedName>
    <alternativeName>
        <fullName evidence="5">Rho-type GTPase-activating protein 20</fullName>
    </alternativeName>
</protein>
<dbReference type="CTD" id="100002649"/>
<evidence type="ECO:0000313" key="10">
    <source>
        <dbReference type="Proteomes" id="UP000515152"/>
    </source>
</evidence>
<evidence type="ECO:0000256" key="3">
    <source>
        <dbReference type="ARBA" id="ARBA00055252"/>
    </source>
</evidence>
<dbReference type="GeneID" id="105896209"/>
<keyword evidence="10" id="KW-1185">Reference proteome</keyword>
<evidence type="ECO:0000256" key="5">
    <source>
        <dbReference type="ARBA" id="ARBA00083374"/>
    </source>
</evidence>
<evidence type="ECO:0000259" key="8">
    <source>
        <dbReference type="PROSITE" id="PS50200"/>
    </source>
</evidence>
<evidence type="ECO:0000259" key="9">
    <source>
        <dbReference type="PROSITE" id="PS50238"/>
    </source>
</evidence>
<dbReference type="SMART" id="SM00324">
    <property type="entry name" value="RhoGAP"/>
    <property type="match status" value="1"/>
</dbReference>
<dbReference type="KEGG" id="char:105896209"/>
<feature type="domain" description="Rho-GAP" evidence="9">
    <location>
        <begin position="347"/>
        <end position="533"/>
    </location>
</feature>
<dbReference type="Gene3D" id="2.30.29.30">
    <property type="entry name" value="Pleckstrin-homology domain (PH domain)/Phosphotyrosine-binding domain (PTB)"/>
    <property type="match status" value="1"/>
</dbReference>
<feature type="domain" description="PH" evidence="7">
    <location>
        <begin position="69"/>
        <end position="176"/>
    </location>
</feature>
<dbReference type="InterPro" id="IPR000159">
    <property type="entry name" value="RA_dom"/>
</dbReference>
<feature type="compositionally biased region" description="Basic and acidic residues" evidence="6">
    <location>
        <begin position="841"/>
        <end position="858"/>
    </location>
</feature>
<dbReference type="InterPro" id="IPR047886">
    <property type="entry name" value="ARHGAP20-like_RhoGAP"/>
</dbReference>
<sequence>MTPQHRASPHIRTQQGEEGSTHKKKMKSMLQRRRTAQSVINRALNNPRTQSRAAISVERCPWHVSQPDMSVTQGSFFVMEEHVHLTNGLQTQERHLFLFTDILIIAKSKSSASLKVKAQVQLSEMWLASCVEQVSERKLSSKNSFVIGWPTTNYVVTLSSTEAKEKWLSTLKWYIIQSKQNELPSKIVMRVTVVDGSVMTAALQLDSNVTAEQIIQMIALQHGLRGPPAEYQLWVETAGEETLCVLIGHELPYSIILHHLRVSECLRMVRGSLLTAEGTLHLELLPREISVPLFTLRARSARHHPAQADLSQKQRRKRSLIDWALRRGASSQSSCPPDFPCSALFGQPLSSVCPDGSPPQPVMDMLHVLYQEGPATLGIFRRSANAKSCRELKEKLNAGMGYLPEGESLFVVAAVFTDFLRSLPGSVLGSHLYERWMEVADAGEEEERNAVIARLVAELPEENSTLLRYLFLVLYRIHQHSEENQMTASNLALCIAPNMLTLPSPSSAEEETKAMKKVAELIQLLIENTPSIFGEDVGGLLSQWRNGRDENVAYADEAEMHANWRGQRVSTPTSLLPPDQFHLPLAMLTLREDGGFVTQSGSSVSVCSLPTRLSHLYSSRDRCASEPTVCPVPPHSPVARQSSCDATVIDSSSDQSQSPGMQARRLQGKHKSWWGDCKAGTGKGRYALWRSPQIAPRFRHTAGHLPSLSSLSSTATSSLSSLDSALSLTMSEPLSSPNDTVTRPFLFGATARLRPLTPDVPRKFPPDWSMTFPHEEEDGEGEEEEEEEEDEEAEEAKRWSEQGRGNGTTDEEEVEATAERSSSRGTGLSDVRMTVCTASHPEGHREQVQWKSDRSRGQREVTHIKLSSSGSMAPPACSNVLEVENVQRTKITLYASSGTVTVKEPVDHPATDPLTVSSANPQSHTVRVHIPQSVFYGQSAPLVLRSVSTRAVNAPSTADGIGSAHTGPTHTRITLSGGISLSNARHGPATANCAEGTMTARSNGASQDVIESGSVSAFPVPTDPPNSGSQSSPKPHSRAVAGIRHTIRITLPTAVRNTVREYFSHGDRGSPNTNAQSAAVEKELVINRLQWQSRDTHCSPSKGCPSSSDREESFI</sequence>
<dbReference type="Proteomes" id="UP000515152">
    <property type="component" value="Chromosome 8"/>
</dbReference>